<comment type="caution">
    <text evidence="1">The sequence shown here is derived from an EMBL/GenBank/DDBJ whole genome shotgun (WGS) entry which is preliminary data.</text>
</comment>
<dbReference type="Gene3D" id="3.30.565.10">
    <property type="entry name" value="Histidine kinase-like ATPase, C-terminal domain"/>
    <property type="match status" value="1"/>
</dbReference>
<dbReference type="InterPro" id="IPR036890">
    <property type="entry name" value="HATPase_C_sf"/>
</dbReference>
<keyword evidence="1" id="KW-0067">ATP-binding</keyword>
<dbReference type="PANTHER" id="PTHR35526">
    <property type="entry name" value="ANTI-SIGMA-F FACTOR RSBW-RELATED"/>
    <property type="match status" value="1"/>
</dbReference>
<keyword evidence="1" id="KW-0547">Nucleotide-binding</keyword>
<gene>
    <name evidence="1" type="ORF">KDA82_29250</name>
</gene>
<name>A0A8T4J5V1_9ACTN</name>
<reference evidence="1" key="1">
    <citation type="submission" date="2021-04" db="EMBL/GenBank/DDBJ databases">
        <title>Sequencing of actinobacteria type strains.</title>
        <authorList>
            <person name="Nguyen G.-S."/>
            <person name="Wentzel A."/>
        </authorList>
    </citation>
    <scope>NUCLEOTIDE SEQUENCE</scope>
    <source>
        <strain evidence="1">DSM 42095</strain>
    </source>
</reference>
<dbReference type="GO" id="GO:0005524">
    <property type="term" value="F:ATP binding"/>
    <property type="evidence" value="ECO:0007669"/>
    <property type="project" value="UniProtKB-KW"/>
</dbReference>
<proteinExistence type="predicted"/>
<dbReference type="PANTHER" id="PTHR35526:SF3">
    <property type="entry name" value="ANTI-SIGMA-F FACTOR RSBW"/>
    <property type="match status" value="1"/>
</dbReference>
<protein>
    <submittedName>
        <fullName evidence="1">ATP-binding protein</fullName>
    </submittedName>
</protein>
<evidence type="ECO:0000313" key="2">
    <source>
        <dbReference type="Proteomes" id="UP000675554"/>
    </source>
</evidence>
<evidence type="ECO:0000313" key="1">
    <source>
        <dbReference type="EMBL" id="MBR7677014.1"/>
    </source>
</evidence>
<dbReference type="AlphaFoldDB" id="A0A8T4J5V1"/>
<dbReference type="EMBL" id="JAGSMN010000804">
    <property type="protein sequence ID" value="MBR7677014.1"/>
    <property type="molecule type" value="Genomic_DNA"/>
</dbReference>
<keyword evidence="2" id="KW-1185">Reference proteome</keyword>
<dbReference type="Proteomes" id="UP000675554">
    <property type="component" value="Unassembled WGS sequence"/>
</dbReference>
<dbReference type="CDD" id="cd16936">
    <property type="entry name" value="HATPase_RsbW-like"/>
    <property type="match status" value="1"/>
</dbReference>
<sequence>MIMTATKPNVIGVPGYSQEMCCTPEAAGHARQLVETALSTWSLGHLIEDGSLIISELVGNAAQHSGGLFLCFGVSLPAPYRVRFAVSDTSAESPTLHRPGPGRDEESGRGLFIVHELAHRWGSEYWHSGKVVWAELLSAEEDS</sequence>
<organism evidence="1 2">
    <name type="scientific">Streptomyces daliensis</name>
    <dbReference type="NCBI Taxonomy" id="299421"/>
    <lineage>
        <taxon>Bacteria</taxon>
        <taxon>Bacillati</taxon>
        <taxon>Actinomycetota</taxon>
        <taxon>Actinomycetes</taxon>
        <taxon>Kitasatosporales</taxon>
        <taxon>Streptomycetaceae</taxon>
        <taxon>Streptomyces</taxon>
    </lineage>
</organism>
<dbReference type="InterPro" id="IPR050267">
    <property type="entry name" value="Anti-sigma-factor_SerPK"/>
</dbReference>
<dbReference type="SUPFAM" id="SSF55874">
    <property type="entry name" value="ATPase domain of HSP90 chaperone/DNA topoisomerase II/histidine kinase"/>
    <property type="match status" value="1"/>
</dbReference>
<accession>A0A8T4J5V1</accession>